<keyword evidence="6" id="KW-1185">Reference proteome</keyword>
<evidence type="ECO:0000313" key="5">
    <source>
        <dbReference type="EMBL" id="TQV83471.1"/>
    </source>
</evidence>
<dbReference type="RefSeq" id="WP_142894708.1">
    <property type="nucleotide sequence ID" value="NZ_ML660052.1"/>
</dbReference>
<dbReference type="Proteomes" id="UP000315252">
    <property type="component" value="Unassembled WGS sequence"/>
</dbReference>
<dbReference type="InterPro" id="IPR051531">
    <property type="entry name" value="N-acetyltransferase"/>
</dbReference>
<dbReference type="PANTHER" id="PTHR43792">
    <property type="entry name" value="GNAT FAMILY, PUTATIVE (AFU_ORTHOLOGUE AFUA_3G00765)-RELATED-RELATED"/>
    <property type="match status" value="1"/>
</dbReference>
<keyword evidence="2" id="KW-0012">Acyltransferase</keyword>
<dbReference type="SUPFAM" id="SSF55729">
    <property type="entry name" value="Acyl-CoA N-acyltransferases (Nat)"/>
    <property type="match status" value="1"/>
</dbReference>
<feature type="domain" description="N-acetyltransferase" evidence="4">
    <location>
        <begin position="21"/>
        <end position="191"/>
    </location>
</feature>
<dbReference type="GO" id="GO:0008999">
    <property type="term" value="F:protein-N-terminal-alanine acetyltransferase activity"/>
    <property type="evidence" value="ECO:0007669"/>
    <property type="project" value="TreeGrafter"/>
</dbReference>
<comment type="similarity">
    <text evidence="3">Belongs to the acetyltransferase family. RimJ subfamily.</text>
</comment>
<dbReference type="PROSITE" id="PS51186">
    <property type="entry name" value="GNAT"/>
    <property type="match status" value="1"/>
</dbReference>
<dbReference type="AlphaFoldDB" id="A0A545U1X2"/>
<evidence type="ECO:0000259" key="4">
    <source>
        <dbReference type="PROSITE" id="PS51186"/>
    </source>
</evidence>
<protein>
    <submittedName>
        <fullName evidence="5">GNAT family N-acetyltransferase</fullName>
    </submittedName>
</protein>
<evidence type="ECO:0000256" key="3">
    <source>
        <dbReference type="ARBA" id="ARBA00038502"/>
    </source>
</evidence>
<reference evidence="5 6" key="1">
    <citation type="submission" date="2019-06" db="EMBL/GenBank/DDBJ databases">
        <title>Whole genome sequence for Rhodospirillaceae sp. R148.</title>
        <authorList>
            <person name="Wang G."/>
        </authorList>
    </citation>
    <scope>NUCLEOTIDE SEQUENCE [LARGE SCALE GENOMIC DNA]</scope>
    <source>
        <strain evidence="5 6">R148</strain>
    </source>
</reference>
<dbReference type="PANTHER" id="PTHR43792:SF8">
    <property type="entry name" value="[RIBOSOMAL PROTEIN US5]-ALANINE N-ACETYLTRANSFERASE"/>
    <property type="match status" value="1"/>
</dbReference>
<dbReference type="Gene3D" id="3.40.630.30">
    <property type="match status" value="1"/>
</dbReference>
<name>A0A545U1X2_9PROT</name>
<evidence type="ECO:0000313" key="6">
    <source>
        <dbReference type="Proteomes" id="UP000315252"/>
    </source>
</evidence>
<comment type="caution">
    <text evidence="5">The sequence shown here is derived from an EMBL/GenBank/DDBJ whole genome shotgun (WGS) entry which is preliminary data.</text>
</comment>
<gene>
    <name evidence="5" type="ORF">FKG95_02445</name>
</gene>
<dbReference type="InterPro" id="IPR000182">
    <property type="entry name" value="GNAT_dom"/>
</dbReference>
<proteinExistence type="inferred from homology"/>
<sequence>MLLSNFRSQDAKALRLINRRVFLRAPQPGDWRDWADVRAQSRDFLTPWEPTWSYDALTRGAFRRRLRQYGSEWRQGVGYSFFVFRGEDNALMGGITISNLRRGVAQCASLGYWIGRRYARQGFMSEALVAVLDYGFEQLGLHRLEAACLPSNAASQGLLQKVGFSEEGYAREYLRINAQWQDHRLFAVLRDDKRPRSSPADGWSG</sequence>
<dbReference type="EMBL" id="VHSH01000001">
    <property type="protein sequence ID" value="TQV83471.1"/>
    <property type="molecule type" value="Genomic_DNA"/>
</dbReference>
<accession>A0A545U1X2</accession>
<dbReference type="InterPro" id="IPR016181">
    <property type="entry name" value="Acyl_CoA_acyltransferase"/>
</dbReference>
<evidence type="ECO:0000256" key="2">
    <source>
        <dbReference type="ARBA" id="ARBA00023315"/>
    </source>
</evidence>
<keyword evidence="1 5" id="KW-0808">Transferase</keyword>
<dbReference type="OrthoDB" id="9801669at2"/>
<dbReference type="GO" id="GO:0005737">
    <property type="term" value="C:cytoplasm"/>
    <property type="evidence" value="ECO:0007669"/>
    <property type="project" value="TreeGrafter"/>
</dbReference>
<organism evidence="5 6">
    <name type="scientific">Denitrobaculum tricleocarpae</name>
    <dbReference type="NCBI Taxonomy" id="2591009"/>
    <lineage>
        <taxon>Bacteria</taxon>
        <taxon>Pseudomonadati</taxon>
        <taxon>Pseudomonadota</taxon>
        <taxon>Alphaproteobacteria</taxon>
        <taxon>Rhodospirillales</taxon>
        <taxon>Rhodospirillaceae</taxon>
        <taxon>Denitrobaculum</taxon>
    </lineage>
</organism>
<dbReference type="Pfam" id="PF13302">
    <property type="entry name" value="Acetyltransf_3"/>
    <property type="match status" value="1"/>
</dbReference>
<evidence type="ECO:0000256" key="1">
    <source>
        <dbReference type="ARBA" id="ARBA00022679"/>
    </source>
</evidence>